<comment type="caution">
    <text evidence="3">The sequence shown here is derived from an EMBL/GenBank/DDBJ whole genome shotgun (WGS) entry which is preliminary data.</text>
</comment>
<evidence type="ECO:0000313" key="3">
    <source>
        <dbReference type="EMBL" id="CAJ0601688.1"/>
    </source>
</evidence>
<feature type="domain" description="7TM GPCR serpentine receptor class x (Srx)" evidence="2">
    <location>
        <begin position="8"/>
        <end position="73"/>
    </location>
</feature>
<protein>
    <recommendedName>
        <fullName evidence="2">7TM GPCR serpentine receptor class x (Srx) domain-containing protein</fullName>
    </recommendedName>
</protein>
<organism evidence="3 4">
    <name type="scientific">Cylicocyclus nassatus</name>
    <name type="common">Nematode worm</name>
    <dbReference type="NCBI Taxonomy" id="53992"/>
    <lineage>
        <taxon>Eukaryota</taxon>
        <taxon>Metazoa</taxon>
        <taxon>Ecdysozoa</taxon>
        <taxon>Nematoda</taxon>
        <taxon>Chromadorea</taxon>
        <taxon>Rhabditida</taxon>
        <taxon>Rhabditina</taxon>
        <taxon>Rhabditomorpha</taxon>
        <taxon>Strongyloidea</taxon>
        <taxon>Strongylidae</taxon>
        <taxon>Cylicocyclus</taxon>
    </lineage>
</organism>
<evidence type="ECO:0000256" key="1">
    <source>
        <dbReference type="SAM" id="Phobius"/>
    </source>
</evidence>
<keyword evidence="1" id="KW-0472">Membrane</keyword>
<proteinExistence type="predicted"/>
<dbReference type="Pfam" id="PF10328">
    <property type="entry name" value="7TM_GPCR_Srx"/>
    <property type="match status" value="1"/>
</dbReference>
<feature type="transmembrane region" description="Helical" evidence="1">
    <location>
        <begin position="52"/>
        <end position="72"/>
    </location>
</feature>
<reference evidence="3" key="1">
    <citation type="submission" date="2023-07" db="EMBL/GenBank/DDBJ databases">
        <authorList>
            <consortium name="CYATHOMIX"/>
        </authorList>
    </citation>
    <scope>NUCLEOTIDE SEQUENCE</scope>
    <source>
        <strain evidence="3">N/A</strain>
    </source>
</reference>
<name>A0AA36H129_CYLNA</name>
<keyword evidence="1" id="KW-0812">Transmembrane</keyword>
<dbReference type="InterPro" id="IPR019430">
    <property type="entry name" value="7TM_GPCR_serpentine_rcpt_Srx"/>
</dbReference>
<sequence length="92" mass="10169">MGGAHVAQQISQIKKNTRFYMQGCISAAVVILATISFRIVPLFELTKLELAIINSVNWELVATSNGLILLLSNKSLRSVRPRQHVVISVTNH</sequence>
<accession>A0AA36H129</accession>
<feature type="transmembrane region" description="Helical" evidence="1">
    <location>
        <begin position="19"/>
        <end position="40"/>
    </location>
</feature>
<dbReference type="Proteomes" id="UP001176961">
    <property type="component" value="Unassembled WGS sequence"/>
</dbReference>
<dbReference type="AlphaFoldDB" id="A0AA36H129"/>
<gene>
    <name evidence="3" type="ORF">CYNAS_LOCUS13671</name>
</gene>
<dbReference type="EMBL" id="CATQJL010000305">
    <property type="protein sequence ID" value="CAJ0601688.1"/>
    <property type="molecule type" value="Genomic_DNA"/>
</dbReference>
<evidence type="ECO:0000259" key="2">
    <source>
        <dbReference type="Pfam" id="PF10328"/>
    </source>
</evidence>
<keyword evidence="1" id="KW-1133">Transmembrane helix</keyword>
<keyword evidence="4" id="KW-1185">Reference proteome</keyword>
<evidence type="ECO:0000313" key="4">
    <source>
        <dbReference type="Proteomes" id="UP001176961"/>
    </source>
</evidence>